<name>A0A1S3HN91_LINAN</name>
<evidence type="ECO:0000313" key="3">
    <source>
        <dbReference type="RefSeq" id="XP_013386975.1"/>
    </source>
</evidence>
<sequence>MLGRVKRKHEEDTDLECYTHQRQSILNISMCKLRTSSLRRVEPCLRRSVLIFNTLKFIEEELRQEGVKVYDASKPSILPSIQCEEMALDPIPCQDHMTHLELSSIGNNVNKTDIEEPKTPNVAVSDTAAIVSTPSSDNSSSAAPLILTTTSAIALSVPVTGSTDILGTHAVTPQRNIASTIENGLDKLLTVESLSSLNLNSLFEDENIIGSSILSSLSSCWTSPSKVDDPLGDIDMAGCDFDLLSPASPNVKLPVTPITTDDLARTFSNMDVLLPSSCGVDSCRNDLLWNDELENIMQVLVGM</sequence>
<organism evidence="2 8">
    <name type="scientific">Lingula anatina</name>
    <name type="common">Brachiopod</name>
    <name type="synonym">Lingula unguis</name>
    <dbReference type="NCBI Taxonomy" id="7574"/>
    <lineage>
        <taxon>Eukaryota</taxon>
        <taxon>Metazoa</taxon>
        <taxon>Spiralia</taxon>
        <taxon>Lophotrochozoa</taxon>
        <taxon>Brachiopoda</taxon>
        <taxon>Linguliformea</taxon>
        <taxon>Lingulata</taxon>
        <taxon>Lingulida</taxon>
        <taxon>Linguloidea</taxon>
        <taxon>Lingulidae</taxon>
        <taxon>Lingula</taxon>
    </lineage>
</organism>
<dbReference type="AlphaFoldDB" id="A0A1S3HN91"/>
<dbReference type="RefSeq" id="XP_013386977.1">
    <property type="nucleotide sequence ID" value="XM_013531523.1"/>
</dbReference>
<evidence type="ECO:0000259" key="1">
    <source>
        <dbReference type="PROSITE" id="PS51053"/>
    </source>
</evidence>
<dbReference type="Proteomes" id="UP000085678">
    <property type="component" value="Unplaced"/>
</dbReference>
<dbReference type="OrthoDB" id="6083860at2759"/>
<dbReference type="GeneID" id="106156325"/>
<protein>
    <submittedName>
        <fullName evidence="3 4">Uncharacterized protein LOC106156325</fullName>
    </submittedName>
</protein>
<dbReference type="KEGG" id="lak:106156325"/>
<evidence type="ECO:0000313" key="2">
    <source>
        <dbReference type="Proteomes" id="UP000085678"/>
    </source>
</evidence>
<evidence type="ECO:0000313" key="7">
    <source>
        <dbReference type="RefSeq" id="XP_013386980.1"/>
    </source>
</evidence>
<evidence type="ECO:0000313" key="5">
    <source>
        <dbReference type="RefSeq" id="XP_013386977.1"/>
    </source>
</evidence>
<dbReference type="RefSeq" id="XP_013386976.1">
    <property type="nucleotide sequence ID" value="XM_013531522.1"/>
</dbReference>
<keyword evidence="2" id="KW-1185">Reference proteome</keyword>
<dbReference type="PANTHER" id="PTHR16277">
    <property type="entry name" value="CELL DIVISION CYCLE ASSOCIATED PROTEIN 4/SERTA DOMAIN-CONTAINING PROTEIN 2"/>
    <property type="match status" value="1"/>
</dbReference>
<dbReference type="RefSeq" id="XP_013386981.1">
    <property type="nucleotide sequence ID" value="XM_013531527.2"/>
</dbReference>
<evidence type="ECO:0000313" key="4">
    <source>
        <dbReference type="RefSeq" id="XP_013386976.1"/>
    </source>
</evidence>
<feature type="domain" description="SERTA" evidence="1">
    <location>
        <begin position="18"/>
        <end position="66"/>
    </location>
</feature>
<dbReference type="InterPro" id="IPR009263">
    <property type="entry name" value="SERTA_dom"/>
</dbReference>
<evidence type="ECO:0000313" key="6">
    <source>
        <dbReference type="RefSeq" id="XP_013386978.1"/>
    </source>
</evidence>
<dbReference type="RefSeq" id="XP_013386975.1">
    <property type="nucleotide sequence ID" value="XM_013531521.1"/>
</dbReference>
<proteinExistence type="predicted"/>
<reference evidence="3 4" key="1">
    <citation type="submission" date="2025-04" db="UniProtKB">
        <authorList>
            <consortium name="RefSeq"/>
        </authorList>
    </citation>
    <scope>IDENTIFICATION</scope>
    <source>
        <tissue evidence="3 4">Gonads</tissue>
    </source>
</reference>
<dbReference type="PANTHER" id="PTHR16277:SF7">
    <property type="entry name" value="RE12330P"/>
    <property type="match status" value="1"/>
</dbReference>
<dbReference type="Pfam" id="PF06031">
    <property type="entry name" value="SERTA"/>
    <property type="match status" value="1"/>
</dbReference>
<dbReference type="RefSeq" id="XP_013386980.1">
    <property type="nucleotide sequence ID" value="XM_013531526.1"/>
</dbReference>
<accession>A0A1S3HN91</accession>
<dbReference type="GO" id="GO:0005634">
    <property type="term" value="C:nucleus"/>
    <property type="evidence" value="ECO:0007669"/>
    <property type="project" value="TreeGrafter"/>
</dbReference>
<dbReference type="RefSeq" id="XP_013386978.1">
    <property type="nucleotide sequence ID" value="XM_013531524.1"/>
</dbReference>
<dbReference type="InterPro" id="IPR052262">
    <property type="entry name" value="E2F-SERTA_domain_protein"/>
</dbReference>
<dbReference type="PROSITE" id="PS51053">
    <property type="entry name" value="SERTA"/>
    <property type="match status" value="1"/>
</dbReference>
<evidence type="ECO:0000313" key="8">
    <source>
        <dbReference type="RefSeq" id="XP_013386981.1"/>
    </source>
</evidence>
<gene>
    <name evidence="3 4 5 6 7 8" type="primary">LOC106156325</name>
</gene>